<evidence type="ECO:0000313" key="5">
    <source>
        <dbReference type="EMBL" id="TQS18063.1"/>
    </source>
</evidence>
<comment type="caution">
    <text evidence="5">The sequence shown here is derived from an EMBL/GenBank/DDBJ whole genome shotgun (WGS) entry which is preliminary data.</text>
</comment>
<dbReference type="Proteomes" id="UP000316541">
    <property type="component" value="Unassembled WGS sequence"/>
</dbReference>
<evidence type="ECO:0000256" key="2">
    <source>
        <dbReference type="ARBA" id="ARBA00022603"/>
    </source>
</evidence>
<dbReference type="GO" id="GO:0008170">
    <property type="term" value="F:N-methyltransferase activity"/>
    <property type="evidence" value="ECO:0007669"/>
    <property type="project" value="InterPro"/>
</dbReference>
<evidence type="ECO:0000259" key="4">
    <source>
        <dbReference type="Pfam" id="PF01555"/>
    </source>
</evidence>
<keyword evidence="2 5" id="KW-0489">Methyltransferase</keyword>
<protein>
    <submittedName>
        <fullName evidence="5">Site-specific DNA-methyltransferase</fullName>
    </submittedName>
</protein>
<dbReference type="PROSITE" id="PS00092">
    <property type="entry name" value="N6_MTASE"/>
    <property type="match status" value="1"/>
</dbReference>
<dbReference type="AlphaFoldDB" id="A0A544YMS6"/>
<gene>
    <name evidence="5" type="ORF">FLX08_26635</name>
</gene>
<comment type="similarity">
    <text evidence="1">Belongs to the N(4)/N(6)-methyltransferase family.</text>
</comment>
<dbReference type="SUPFAM" id="SSF53335">
    <property type="entry name" value="S-adenosyl-L-methionine-dependent methyltransferases"/>
    <property type="match status" value="1"/>
</dbReference>
<dbReference type="GO" id="GO:0032259">
    <property type="term" value="P:methylation"/>
    <property type="evidence" value="ECO:0007669"/>
    <property type="project" value="UniProtKB-KW"/>
</dbReference>
<dbReference type="Gene3D" id="3.40.50.150">
    <property type="entry name" value="Vaccinia Virus protein VP39"/>
    <property type="match status" value="1"/>
</dbReference>
<proteinExistence type="inferred from homology"/>
<dbReference type="GO" id="GO:0003677">
    <property type="term" value="F:DNA binding"/>
    <property type="evidence" value="ECO:0007669"/>
    <property type="project" value="InterPro"/>
</dbReference>
<feature type="domain" description="DNA methylase N-4/N-6" evidence="4">
    <location>
        <begin position="149"/>
        <end position="243"/>
    </location>
</feature>
<organism evidence="5 6">
    <name type="scientific">Microbispora hainanensis</name>
    <dbReference type="NCBI Taxonomy" id="568844"/>
    <lineage>
        <taxon>Bacteria</taxon>
        <taxon>Bacillati</taxon>
        <taxon>Actinomycetota</taxon>
        <taxon>Actinomycetes</taxon>
        <taxon>Streptosporangiales</taxon>
        <taxon>Streptosporangiaceae</taxon>
        <taxon>Microbispora</taxon>
    </lineage>
</organism>
<evidence type="ECO:0000313" key="6">
    <source>
        <dbReference type="Proteomes" id="UP000316541"/>
    </source>
</evidence>
<name>A0A544YMS6_9ACTN</name>
<reference evidence="5 6" key="1">
    <citation type="submission" date="2019-07" db="EMBL/GenBank/DDBJ databases">
        <title>Microbispora hainanensis DSM 45428.</title>
        <authorList>
            <person name="Thawai C."/>
        </authorList>
    </citation>
    <scope>NUCLEOTIDE SEQUENCE [LARGE SCALE GENOMIC DNA]</scope>
    <source>
        <strain evidence="5 6">DSM 45428</strain>
    </source>
</reference>
<dbReference type="InterPro" id="IPR029063">
    <property type="entry name" value="SAM-dependent_MTases_sf"/>
</dbReference>
<dbReference type="RefSeq" id="WP_142622539.1">
    <property type="nucleotide sequence ID" value="NZ_VIRM01000037.1"/>
</dbReference>
<evidence type="ECO:0000256" key="1">
    <source>
        <dbReference type="ARBA" id="ARBA00006594"/>
    </source>
</evidence>
<accession>A0A544YMS6</accession>
<dbReference type="Pfam" id="PF01555">
    <property type="entry name" value="N6_N4_Mtase"/>
    <property type="match status" value="1"/>
</dbReference>
<evidence type="ECO:0000256" key="3">
    <source>
        <dbReference type="ARBA" id="ARBA00022679"/>
    </source>
</evidence>
<keyword evidence="3 5" id="KW-0808">Transferase</keyword>
<dbReference type="EMBL" id="VIRM01000037">
    <property type="protein sequence ID" value="TQS18063.1"/>
    <property type="molecule type" value="Genomic_DNA"/>
</dbReference>
<dbReference type="InterPro" id="IPR002941">
    <property type="entry name" value="DNA_methylase_N4/N6"/>
</dbReference>
<dbReference type="InterPro" id="IPR002052">
    <property type="entry name" value="DNA_methylase_N6_adenine_CS"/>
</dbReference>
<sequence length="704" mass="78999">MAHIDALIDKVADPALRQLLHEQVATLLTRQSFGLVYQQHKPETVELYDYKVRRNCTVRILSEDDDSLYRVVKVSDGSAAIVSLTERAESRLIGISDLVVVREFGEPIYPGLRPLGSVERGASKPFHVVMNAENFHALETLLYTHERKVDIIYIDPPYNSGARDWKYNNDYVDSVDQYRHSKWLAMMERRLRCAKRLLDLSDSALVVTIDENEVHHLGMLLEQLFPEATRQLVTIVTNPKGVTRSTLSRVEEYAFFCFFGSAIASSISDDLLTPGGEDVREGEDVRPRWKGLLRSGSNSRREQHPTFFYPILIDPDTRKILGAGASPPLEENPDPDALVDGHTAVWPVRRDGTWGRWMLKPQTLREWAAKGYVALGNYDAGRKTWGISYLTTEFQNQIAAGILEVRSVDPVTGVVDAVYANEASSSRRVKTVWHRTAHDAGVGGTAVVEGLVGERAFDYPKSVYAVRDTLDLLTRHKRNAVIVDFFAGSGTTLHATAMLNAEDGGRRQCILVTNNEVGPERQRHLRAQGLTSADEEWQRQGIFRHVTRPRVEGAILGKRANGTPVPASLKNADGSQMSLGLQENVEFFDLTYEDPDLISLGKKFDAVAPLLWLKAGARGARIRKACKTWTAPDDAYYGILFDIDYWREFVEAIRKRSDITHAFIVTDSDATFQQIISELPTNVDSTQLYGDYLSTFEINTKGQV</sequence>